<dbReference type="GO" id="GO:0006310">
    <property type="term" value="P:DNA recombination"/>
    <property type="evidence" value="ECO:0007669"/>
    <property type="project" value="UniProtKB-KW"/>
</dbReference>
<accession>S3EI64</accession>
<dbReference type="InterPro" id="IPR013762">
    <property type="entry name" value="Integrase-like_cat_sf"/>
</dbReference>
<evidence type="ECO:0000259" key="2">
    <source>
        <dbReference type="PROSITE" id="PS51898"/>
    </source>
</evidence>
<proteinExistence type="predicted"/>
<dbReference type="PROSITE" id="PS51898">
    <property type="entry name" value="TYR_RECOMBINASE"/>
    <property type="match status" value="1"/>
</dbReference>
<evidence type="ECO:0000313" key="3">
    <source>
        <dbReference type="EMBL" id="EPE37868.1"/>
    </source>
</evidence>
<feature type="domain" description="Tyr recombinase" evidence="2">
    <location>
        <begin position="1"/>
        <end position="88"/>
    </location>
</feature>
<dbReference type="AlphaFoldDB" id="S3EI64"/>
<dbReference type="EMBL" id="AMSD01000001">
    <property type="protein sequence ID" value="EPE37868.1"/>
    <property type="molecule type" value="Genomic_DNA"/>
</dbReference>
<comment type="caution">
    <text evidence="3">The sequence shown here is derived from an EMBL/GenBank/DDBJ whole genome shotgun (WGS) entry which is preliminary data.</text>
</comment>
<name>S3EI64_9GAMM</name>
<dbReference type="GO" id="GO:0003677">
    <property type="term" value="F:DNA binding"/>
    <property type="evidence" value="ECO:0007669"/>
    <property type="project" value="InterPro"/>
</dbReference>
<sequence>MQWIGSALFLKNSRPILLGSLKSDIFFPSKRARVMTRQTFCYHVKYYRKIIGIDIKLLSPHILRHAFATYLLNYAAELGVVQMLLGQS</sequence>
<reference evidence="3 4" key="1">
    <citation type="journal article" date="2014" name="Environ. Microbiol.">
        <title>Genomic signatures of obligate host dependence in the luminous bacterial symbiont of a vertebrate.</title>
        <authorList>
            <person name="Hendry T.A."/>
            <person name="de Wet J.R."/>
            <person name="Dunlap P.V."/>
        </authorList>
    </citation>
    <scope>NUCLEOTIDE SEQUENCE [LARGE SCALE GENOMIC DNA]</scope>
    <source>
        <strain evidence="3 4">Akat1</strain>
    </source>
</reference>
<dbReference type="Gene3D" id="1.10.443.10">
    <property type="entry name" value="Intergrase catalytic core"/>
    <property type="match status" value="1"/>
</dbReference>
<dbReference type="eggNOG" id="COG4974">
    <property type="taxonomic scope" value="Bacteria"/>
</dbReference>
<dbReference type="InterPro" id="IPR011010">
    <property type="entry name" value="DNA_brk_join_enz"/>
</dbReference>
<organism evidence="3 4">
    <name type="scientific">Candidatus Photodesmus katoptron Akat1</name>
    <dbReference type="NCBI Taxonomy" id="1236703"/>
    <lineage>
        <taxon>Bacteria</taxon>
        <taxon>Pseudomonadati</taxon>
        <taxon>Pseudomonadota</taxon>
        <taxon>Gammaproteobacteria</taxon>
        <taxon>Vibrionales</taxon>
        <taxon>Vibrionaceae</taxon>
        <taxon>Candidatus Photodesmus</taxon>
    </lineage>
</organism>
<dbReference type="RefSeq" id="WP_016503666.1">
    <property type="nucleotide sequence ID" value="NZ_AMSD01000001.1"/>
</dbReference>
<dbReference type="SUPFAM" id="SSF56349">
    <property type="entry name" value="DNA breaking-rejoining enzymes"/>
    <property type="match status" value="1"/>
</dbReference>
<protein>
    <submittedName>
        <fullName evidence="3">Tyrosine recombinase XerD</fullName>
    </submittedName>
</protein>
<evidence type="ECO:0000256" key="1">
    <source>
        <dbReference type="ARBA" id="ARBA00023172"/>
    </source>
</evidence>
<dbReference type="Pfam" id="PF00589">
    <property type="entry name" value="Phage_integrase"/>
    <property type="match status" value="1"/>
</dbReference>
<dbReference type="InterPro" id="IPR002104">
    <property type="entry name" value="Integrase_catalytic"/>
</dbReference>
<gene>
    <name evidence="3" type="ORF">O1U_0331</name>
</gene>
<keyword evidence="4" id="KW-1185">Reference proteome</keyword>
<dbReference type="STRING" id="28176.CF66_2073"/>
<dbReference type="GO" id="GO:0015074">
    <property type="term" value="P:DNA integration"/>
    <property type="evidence" value="ECO:0007669"/>
    <property type="project" value="InterPro"/>
</dbReference>
<dbReference type="Proteomes" id="UP000053688">
    <property type="component" value="Unassembled WGS sequence"/>
</dbReference>
<evidence type="ECO:0000313" key="4">
    <source>
        <dbReference type="Proteomes" id="UP000053688"/>
    </source>
</evidence>
<keyword evidence="1" id="KW-0233">DNA recombination</keyword>